<gene>
    <name evidence="1" type="ORF">Sps_00457</name>
</gene>
<keyword evidence="2" id="KW-1185">Reference proteome</keyword>
<reference evidence="1 2" key="1">
    <citation type="submission" date="2016-03" db="EMBL/GenBank/DDBJ databases">
        <title>Complete genome sequence of Shewanella psychrophila WP2, a deep sea bacterium isolated from west Pacific sediment.</title>
        <authorList>
            <person name="Xu G."/>
            <person name="Jian H."/>
        </authorList>
    </citation>
    <scope>NUCLEOTIDE SEQUENCE [LARGE SCALE GENOMIC DNA]</scope>
    <source>
        <strain evidence="1 2">WP2</strain>
    </source>
</reference>
<organism evidence="1 2">
    <name type="scientific">Shewanella psychrophila</name>
    <dbReference type="NCBI Taxonomy" id="225848"/>
    <lineage>
        <taxon>Bacteria</taxon>
        <taxon>Pseudomonadati</taxon>
        <taxon>Pseudomonadota</taxon>
        <taxon>Gammaproteobacteria</taxon>
        <taxon>Alteromonadales</taxon>
        <taxon>Shewanellaceae</taxon>
        <taxon>Shewanella</taxon>
    </lineage>
</organism>
<name>A0A1S6HJG1_9GAMM</name>
<sequence length="55" mass="6391">MIKIMSMTLNDFLNNTEPLRNSKVFSVPNYAVSSNINQYKKVVNSEFFDCIIQDE</sequence>
<dbReference type="KEGG" id="spsw:Sps_00457"/>
<dbReference type="AlphaFoldDB" id="A0A1S6HJG1"/>
<dbReference type="Proteomes" id="UP000189545">
    <property type="component" value="Chromosome"/>
</dbReference>
<accession>A0A1S6HJG1</accession>
<evidence type="ECO:0000313" key="1">
    <source>
        <dbReference type="EMBL" id="AQS35661.1"/>
    </source>
</evidence>
<proteinExistence type="predicted"/>
<dbReference type="EMBL" id="CP014782">
    <property type="protein sequence ID" value="AQS35661.1"/>
    <property type="molecule type" value="Genomic_DNA"/>
</dbReference>
<evidence type="ECO:0000313" key="2">
    <source>
        <dbReference type="Proteomes" id="UP000189545"/>
    </source>
</evidence>
<protein>
    <submittedName>
        <fullName evidence="1">Uncharacterized protein</fullName>
    </submittedName>
</protein>